<dbReference type="EMBL" id="CP024047">
    <property type="protein sequence ID" value="AXR79669.1"/>
    <property type="molecule type" value="Genomic_DNA"/>
</dbReference>
<reference evidence="2" key="3">
    <citation type="journal article" date="2019" name="Int. J. Syst. Evol. Microbiol.">
        <title>Natronolimnobius sulfurireducens sp. nov. and Halalkaliarchaeum desulfuricum gen. nov., sp. nov., the first sulfur-respiring alkaliphilic haloarchaea from hypersaline alkaline lakes.</title>
        <authorList>
            <person name="Sorokin D.Y."/>
            <person name="Yakimov M."/>
            <person name="Messina E."/>
            <person name="Merkel A.Y."/>
            <person name="Bale N.J."/>
            <person name="Sinninghe Damste J.S."/>
        </authorList>
    </citation>
    <scope>NUCLEOTIDE SEQUENCE</scope>
    <source>
        <strain evidence="3">AArc-Mg</strain>
        <strain evidence="2">AArc1</strain>
    </source>
</reference>
<evidence type="ECO:0000256" key="1">
    <source>
        <dbReference type="SAM" id="Phobius"/>
    </source>
</evidence>
<accession>A0A346PV67</accession>
<keyword evidence="1" id="KW-1133">Transmembrane helix</keyword>
<name>A0A346PJH4_9EURY</name>
<keyword evidence="1" id="KW-0472">Membrane</keyword>
<dbReference type="Proteomes" id="UP000258707">
    <property type="component" value="Chromosome"/>
</dbReference>
<dbReference type="SUPFAM" id="SSF51905">
    <property type="entry name" value="FAD/NAD(P)-binding domain"/>
    <property type="match status" value="1"/>
</dbReference>
<evidence type="ECO:0000313" key="3">
    <source>
        <dbReference type="EMBL" id="AXR83412.1"/>
    </source>
</evidence>
<dbReference type="KEGG" id="nag:AArcMg_3433"/>
<reference evidence="4" key="2">
    <citation type="submission" date="2018-02" db="EMBL/GenBank/DDBJ databases">
        <title>Phenotypic and genomic properties of facultatively anaerobic sulfur-reducing natronoarchaea from hypersaline soda lakes.</title>
        <authorList>
            <person name="Sorokin D.Y."/>
            <person name="Kublanov I.V."/>
            <person name="Roman P."/>
            <person name="Sinninghe Damste J.S."/>
            <person name="Golyshin P.N."/>
            <person name="Rojo D."/>
            <person name="Ciordia S."/>
            <person name="Mena M.D.C."/>
            <person name="Ferrer M."/>
            <person name="Messina E."/>
            <person name="Smedile F."/>
            <person name="La Spada G."/>
            <person name="La Cono V."/>
            <person name="Yakimov M.M."/>
        </authorList>
    </citation>
    <scope>NUCLEOTIDE SEQUENCE [LARGE SCALE GENOMIC DNA]</scope>
    <source>
        <strain evidence="4">AArc-Mg</strain>
    </source>
</reference>
<evidence type="ECO:0000313" key="2">
    <source>
        <dbReference type="EMBL" id="AXR79669.1"/>
    </source>
</evidence>
<dbReference type="EMBL" id="CP027033">
    <property type="protein sequence ID" value="AXR83412.1"/>
    <property type="molecule type" value="Genomic_DNA"/>
</dbReference>
<keyword evidence="1" id="KW-0812">Transmembrane</keyword>
<evidence type="ECO:0000313" key="4">
    <source>
        <dbReference type="Proteomes" id="UP000258613"/>
    </source>
</evidence>
<gene>
    <name evidence="2" type="ORF">AArc1_3371</name>
    <name evidence="3" type="ORF">AArcMg_3433</name>
</gene>
<dbReference type="Gene3D" id="3.50.50.60">
    <property type="entry name" value="FAD/NAD(P)-binding domain"/>
    <property type="match status" value="1"/>
</dbReference>
<dbReference type="Pfam" id="PF13738">
    <property type="entry name" value="Pyr_redox_3"/>
    <property type="match status" value="1"/>
</dbReference>
<protein>
    <submittedName>
        <fullName evidence="2">Thioredoxin reductase</fullName>
    </submittedName>
</protein>
<organism evidence="2 5">
    <name type="scientific">Natrarchaeobaculum sulfurireducens</name>
    <dbReference type="NCBI Taxonomy" id="2044521"/>
    <lineage>
        <taxon>Archaea</taxon>
        <taxon>Methanobacteriati</taxon>
        <taxon>Methanobacteriota</taxon>
        <taxon>Stenosarchaea group</taxon>
        <taxon>Halobacteria</taxon>
        <taxon>Halobacteriales</taxon>
        <taxon>Natrialbaceae</taxon>
        <taxon>Natrarchaeobaculum</taxon>
    </lineage>
</organism>
<reference evidence="5" key="1">
    <citation type="submission" date="2017-10" db="EMBL/GenBank/DDBJ databases">
        <title>Phenotypic and genomic properties of facultatively anaerobic sulfur-reducing natronoarchaea from hypersaline soda lakes.</title>
        <authorList>
            <person name="Sorokin D.Y."/>
            <person name="Kublanov I.V."/>
            <person name="Roman P."/>
            <person name="Sinninghe Damste J.S."/>
            <person name="Golyshin P.N."/>
            <person name="Rojo D."/>
            <person name="Ciordia S."/>
            <person name="Mena Md.C."/>
            <person name="Ferrer M."/>
            <person name="Messina E."/>
            <person name="Smedile F."/>
            <person name="La Spada G."/>
            <person name="La Cono V."/>
            <person name="Yakimov M.M."/>
        </authorList>
    </citation>
    <scope>NUCLEOTIDE SEQUENCE [LARGE SCALE GENOMIC DNA]</scope>
    <source>
        <strain evidence="5">AArc1</strain>
    </source>
</reference>
<sequence>MMLSKAADVVVVGAGAAGIGTGVVFSLFDLETVVLERDEIGASFRGWPMRCDSSRCRSRVTALD</sequence>
<dbReference type="InterPro" id="IPR036188">
    <property type="entry name" value="FAD/NAD-bd_sf"/>
</dbReference>
<feature type="transmembrane region" description="Helical" evidence="1">
    <location>
        <begin position="7"/>
        <end position="28"/>
    </location>
</feature>
<dbReference type="AlphaFoldDB" id="A0A346PJH4"/>
<dbReference type="Proteomes" id="UP000258613">
    <property type="component" value="Chromosome"/>
</dbReference>
<proteinExistence type="predicted"/>
<evidence type="ECO:0000313" key="5">
    <source>
        <dbReference type="Proteomes" id="UP000258707"/>
    </source>
</evidence>
<dbReference type="KEGG" id="nan:AArc1_3371"/>
<keyword evidence="4" id="KW-1185">Reference proteome</keyword>
<accession>A0A346PJH4</accession>